<evidence type="ECO:0000256" key="2">
    <source>
        <dbReference type="ARBA" id="ARBA00022803"/>
    </source>
</evidence>
<dbReference type="PROSITE" id="PS50005">
    <property type="entry name" value="TPR"/>
    <property type="match status" value="2"/>
</dbReference>
<comment type="caution">
    <text evidence="5">The sequence shown here is derived from an EMBL/GenBank/DDBJ whole genome shotgun (WGS) entry which is preliminary data.</text>
</comment>
<feature type="repeat" description="TPR" evidence="3">
    <location>
        <begin position="42"/>
        <end position="75"/>
    </location>
</feature>
<dbReference type="AlphaFoldDB" id="A0A562ZE35"/>
<feature type="domain" description="Methyltransferase type 11" evidence="4">
    <location>
        <begin position="209"/>
        <end position="301"/>
    </location>
</feature>
<dbReference type="PANTHER" id="PTHR44858:SF1">
    <property type="entry name" value="UDP-N-ACETYLGLUCOSAMINE--PEPTIDE N-ACETYLGLUCOSAMINYLTRANSFERASE SPINDLY-RELATED"/>
    <property type="match status" value="1"/>
</dbReference>
<dbReference type="GO" id="GO:0008757">
    <property type="term" value="F:S-adenosylmethionine-dependent methyltransferase activity"/>
    <property type="evidence" value="ECO:0007669"/>
    <property type="project" value="InterPro"/>
</dbReference>
<dbReference type="RefSeq" id="WP_145897138.1">
    <property type="nucleotide sequence ID" value="NZ_VOBQ01000030.1"/>
</dbReference>
<dbReference type="InterPro" id="IPR013216">
    <property type="entry name" value="Methyltransf_11"/>
</dbReference>
<dbReference type="SUPFAM" id="SSF53335">
    <property type="entry name" value="S-adenosyl-L-methionine-dependent methyltransferases"/>
    <property type="match status" value="1"/>
</dbReference>
<dbReference type="InterPro" id="IPR050498">
    <property type="entry name" value="Ycf3"/>
</dbReference>
<dbReference type="Gene3D" id="3.40.50.150">
    <property type="entry name" value="Vaccinia Virus protein VP39"/>
    <property type="match status" value="1"/>
</dbReference>
<organism evidence="5 6">
    <name type="scientific">Caenimonas sedimenti</name>
    <dbReference type="NCBI Taxonomy" id="2596921"/>
    <lineage>
        <taxon>Bacteria</taxon>
        <taxon>Pseudomonadati</taxon>
        <taxon>Pseudomonadota</taxon>
        <taxon>Betaproteobacteria</taxon>
        <taxon>Burkholderiales</taxon>
        <taxon>Comamonadaceae</taxon>
        <taxon>Caenimonas</taxon>
    </lineage>
</organism>
<dbReference type="SMART" id="SM00028">
    <property type="entry name" value="TPR"/>
    <property type="match status" value="4"/>
</dbReference>
<dbReference type="Proteomes" id="UP000318199">
    <property type="component" value="Unassembled WGS sequence"/>
</dbReference>
<protein>
    <submittedName>
        <fullName evidence="5">Tetratricopeptide repeat protein</fullName>
    </submittedName>
</protein>
<dbReference type="Pfam" id="PF08241">
    <property type="entry name" value="Methyltransf_11"/>
    <property type="match status" value="1"/>
</dbReference>
<name>A0A562ZE35_9BURK</name>
<reference evidence="5 6" key="1">
    <citation type="submission" date="2019-07" db="EMBL/GenBank/DDBJ databases">
        <title>Caenimonas sedimenti sp. nov., isolated from activated sludge.</title>
        <authorList>
            <person name="Xu J."/>
        </authorList>
    </citation>
    <scope>NUCLEOTIDE SEQUENCE [LARGE SCALE GENOMIC DNA]</scope>
    <source>
        <strain evidence="5 6">HX-9-20</strain>
    </source>
</reference>
<gene>
    <name evidence="5" type="ORF">FN976_27680</name>
</gene>
<dbReference type="InterPro" id="IPR019734">
    <property type="entry name" value="TPR_rpt"/>
</dbReference>
<evidence type="ECO:0000256" key="3">
    <source>
        <dbReference type="PROSITE-ProRule" id="PRU00339"/>
    </source>
</evidence>
<dbReference type="InterPro" id="IPR011990">
    <property type="entry name" value="TPR-like_helical_dom_sf"/>
</dbReference>
<keyword evidence="6" id="KW-1185">Reference proteome</keyword>
<dbReference type="Gene3D" id="1.25.40.10">
    <property type="entry name" value="Tetratricopeptide repeat domain"/>
    <property type="match status" value="2"/>
</dbReference>
<dbReference type="InterPro" id="IPR029063">
    <property type="entry name" value="SAM-dependent_MTases_sf"/>
</dbReference>
<accession>A0A562ZE35</accession>
<keyword evidence="2 3" id="KW-0802">TPR repeat</keyword>
<evidence type="ECO:0000313" key="6">
    <source>
        <dbReference type="Proteomes" id="UP000318199"/>
    </source>
</evidence>
<feature type="repeat" description="TPR" evidence="3">
    <location>
        <begin position="8"/>
        <end position="41"/>
    </location>
</feature>
<proteinExistence type="predicted"/>
<dbReference type="Pfam" id="PF13181">
    <property type="entry name" value="TPR_8"/>
    <property type="match status" value="1"/>
</dbReference>
<dbReference type="OrthoDB" id="9809392at2"/>
<evidence type="ECO:0000256" key="1">
    <source>
        <dbReference type="ARBA" id="ARBA00022737"/>
    </source>
</evidence>
<dbReference type="EMBL" id="VOBQ01000030">
    <property type="protein sequence ID" value="TWO64886.1"/>
    <property type="molecule type" value="Genomic_DNA"/>
</dbReference>
<evidence type="ECO:0000259" key="4">
    <source>
        <dbReference type="Pfam" id="PF08241"/>
    </source>
</evidence>
<dbReference type="Pfam" id="PF13432">
    <property type="entry name" value="TPR_16"/>
    <property type="match status" value="1"/>
</dbReference>
<dbReference type="PROSITE" id="PS50293">
    <property type="entry name" value="TPR_REGION"/>
    <property type="match status" value="1"/>
</dbReference>
<dbReference type="PANTHER" id="PTHR44858">
    <property type="entry name" value="TETRATRICOPEPTIDE REPEAT PROTEIN 6"/>
    <property type="match status" value="1"/>
</dbReference>
<keyword evidence="1" id="KW-0677">Repeat</keyword>
<dbReference type="SUPFAM" id="SSF48452">
    <property type="entry name" value="TPR-like"/>
    <property type="match status" value="1"/>
</dbReference>
<dbReference type="CDD" id="cd02440">
    <property type="entry name" value="AdoMet_MTases"/>
    <property type="match status" value="1"/>
</dbReference>
<evidence type="ECO:0000313" key="5">
    <source>
        <dbReference type="EMBL" id="TWO64886.1"/>
    </source>
</evidence>
<sequence length="364" mass="39497">MDAILSQARTFFLEGVAHYQAGRFAEAEARFAAALSLAPGRPSVLTNLGAARLKLGRAEEALADLEQALASEPDNAEALGHAGTALAELGRKTAALAMFDRALAGQSEAPAIWLLRGSVLKELGRADEAAESFRTSLAQGGDAELNAFYLAGLAAAPAPEAAPHGYVEALFDGYAQEFDQHLVEALKYDAPRRLLEPLAKQGRHFHDAVDLGCGTGLCGRWLWPLADRMTGVDLSRNMLERARTHGWYDALVQGDVLAYLKHRELPHDGVVAADVFVYVGALDGVFGELERLMLPGGLFCFSLEESAQAEVELRASLRYAHSEGYVRRLADAHGFRVTRIERHPVREDQGVPIPGLFCWLERVA</sequence>